<evidence type="ECO:0000313" key="2">
    <source>
        <dbReference type="EMBL" id="SEN69664.1"/>
    </source>
</evidence>
<accession>A0A1H8IM75</accession>
<dbReference type="OrthoDB" id="9152664at2"/>
<evidence type="ECO:0000313" key="3">
    <source>
        <dbReference type="Proteomes" id="UP000199459"/>
    </source>
</evidence>
<gene>
    <name evidence="2" type="ORF">SAMN05216325_1364</name>
</gene>
<reference evidence="2 3" key="1">
    <citation type="submission" date="2016-10" db="EMBL/GenBank/DDBJ databases">
        <authorList>
            <person name="de Groot N.N."/>
        </authorList>
    </citation>
    <scope>NUCLEOTIDE SEQUENCE [LARGE SCALE GENOMIC DNA]</scope>
    <source>
        <strain evidence="2 3">Nm22</strain>
    </source>
</reference>
<feature type="region of interest" description="Disordered" evidence="1">
    <location>
        <begin position="209"/>
        <end position="230"/>
    </location>
</feature>
<dbReference type="Proteomes" id="UP000199459">
    <property type="component" value="Unassembled WGS sequence"/>
</dbReference>
<organism evidence="2 3">
    <name type="scientific">Nitrosomonas marina</name>
    <dbReference type="NCBI Taxonomy" id="917"/>
    <lineage>
        <taxon>Bacteria</taxon>
        <taxon>Pseudomonadati</taxon>
        <taxon>Pseudomonadota</taxon>
        <taxon>Betaproteobacteria</taxon>
        <taxon>Nitrosomonadales</taxon>
        <taxon>Nitrosomonadaceae</taxon>
        <taxon>Nitrosomonas</taxon>
    </lineage>
</organism>
<evidence type="ECO:0000256" key="1">
    <source>
        <dbReference type="SAM" id="MobiDB-lite"/>
    </source>
</evidence>
<dbReference type="STRING" id="917.SAMN05216326_12566"/>
<sequence>MIEPVKKAFSAYMEGFYNSVVPTTGSLQEYVSRGYATSVGWTKDRLVDDAEAMLESYYKNDTNDGPTQPPELPVILMATEKTYIPSGRDYTRQVTVDDNLWLILPNDVKERAFDIKVMAGDIRAQLAIFAHTPDTARSLAAQFLLYVDSPFRRRFNASYEFAGQGIDGWPVQIETPDIPASDIKVEGIKNMTILAIDITLHASIPLFGAPKEGDPNDGKGIPGTDDPAGHPVVVEVINNREDAL</sequence>
<dbReference type="EMBL" id="FOCP01000036">
    <property type="protein sequence ID" value="SEN69664.1"/>
    <property type="molecule type" value="Genomic_DNA"/>
</dbReference>
<dbReference type="AlphaFoldDB" id="A0A1H8IM75"/>
<proteinExistence type="predicted"/>
<name>A0A1H8IM75_9PROT</name>
<protein>
    <submittedName>
        <fullName evidence="2">Uncharacterized protein</fullName>
    </submittedName>
</protein>
<dbReference type="RefSeq" id="WP_090634685.1">
    <property type="nucleotide sequence ID" value="NZ_FOCP01000036.1"/>
</dbReference>